<accession>A0A0J9X840</accession>
<protein>
    <recommendedName>
        <fullName evidence="2">UDENN domain-containing protein</fullName>
    </recommendedName>
</protein>
<dbReference type="EMBL" id="CCBN010000005">
    <property type="protein sequence ID" value="CDO53393.1"/>
    <property type="molecule type" value="Genomic_DNA"/>
</dbReference>
<dbReference type="STRING" id="1173061.A0A0J9X840"/>
<evidence type="ECO:0000256" key="1">
    <source>
        <dbReference type="SAM" id="MobiDB-lite"/>
    </source>
</evidence>
<dbReference type="PANTHER" id="PTHR28245:SF1">
    <property type="entry name" value="ARF3-INTERACTING PROTEIN 1"/>
    <property type="match status" value="1"/>
</dbReference>
<evidence type="ECO:0000259" key="2">
    <source>
        <dbReference type="PROSITE" id="PS50211"/>
    </source>
</evidence>
<dbReference type="Pfam" id="PF08616">
    <property type="entry name" value="SPA"/>
    <property type="match status" value="1"/>
</dbReference>
<gene>
    <name evidence="3" type="ORF">BN980_GECA05s01033g</name>
</gene>
<dbReference type="InterPro" id="IPR012860">
    <property type="entry name" value="Afi1_N"/>
</dbReference>
<dbReference type="PANTHER" id="PTHR28245">
    <property type="entry name" value="ARF3-INTERACTING PROTEIN 1"/>
    <property type="match status" value="1"/>
</dbReference>
<sequence length="710" mass="79579">MSSRELSTSPHVQSVLTAAYDPHSGQPTIIAQYPEPIVADLPLLASLMLPAQPKQQDWTTFFLYQANAISGGNTPNNLANMSKLEYNIRSEYKKSTSTRLHVLTLYNRDRAISIITHHSFFHIFKPLLVLGLAEANPQDALIRVYEAANSLDLTRLPHLNYFERAVLIDSEKLHLFEEKFRDGDLDAEHRDSVVSNATTLAMSDRKNSVATVGTIESQDSGFGRPSYFIDLKRSGSTAPQQSSSSAASTNNSTNNLVRDTHFFETKFTYNNSLKVPLRIPVDHHPEIVSDFSIINLVSAMLQITHPCETQHPELTTYGAYTPALLILINGLITQKRILFLGSPEDTGIICDRVLAACGLGSGNGLLRNFVAHAYPYVPALSDADEDIINSPGGYIAGTSAENAARLETNPSWWDILINLETGTLKISSATGVQGPSLTQDKLAAAAQQSLLGSMNPEDVAFLADLRVMVSDHFAEPSVRARCRLYIKRFVRIATNYEDFKHGRTQLWSNPGCDFGYGYTWVSDTQRIFDLNCYSPVIEAWRVSKSYRYYIDEQKHEVWNPTYMKRITPGSDRMLFDFDYYLDKIRYQKIVDENESAQLYKSIAEHLVDDDDTIRFIASSSINNLFYVALGLFHRQADVRTATVRIIRSVEMNPTGHYFYTAMSQFQKVAYKRLLHDAVRDARVPTPGGPHLHSPQPPVIFESQEAVGKVA</sequence>
<evidence type="ECO:0000313" key="3">
    <source>
        <dbReference type="EMBL" id="CDO53393.1"/>
    </source>
</evidence>
<feature type="region of interest" description="Disordered" evidence="1">
    <location>
        <begin position="234"/>
        <end position="253"/>
    </location>
</feature>
<dbReference type="PROSITE" id="PS50211">
    <property type="entry name" value="DENN"/>
    <property type="match status" value="1"/>
</dbReference>
<dbReference type="GO" id="GO:0005886">
    <property type="term" value="C:plasma membrane"/>
    <property type="evidence" value="ECO:0007669"/>
    <property type="project" value="TreeGrafter"/>
</dbReference>
<proteinExistence type="predicted"/>
<dbReference type="AlphaFoldDB" id="A0A0J9X840"/>
<dbReference type="InterPro" id="IPR037516">
    <property type="entry name" value="Tripartite_DENN"/>
</dbReference>
<organism evidence="3 4">
    <name type="scientific">Geotrichum candidum</name>
    <name type="common">Oospora lactis</name>
    <name type="synonym">Dipodascus geotrichum</name>
    <dbReference type="NCBI Taxonomy" id="1173061"/>
    <lineage>
        <taxon>Eukaryota</taxon>
        <taxon>Fungi</taxon>
        <taxon>Dikarya</taxon>
        <taxon>Ascomycota</taxon>
        <taxon>Saccharomycotina</taxon>
        <taxon>Dipodascomycetes</taxon>
        <taxon>Dipodascales</taxon>
        <taxon>Dipodascaceae</taxon>
        <taxon>Geotrichum</taxon>
    </lineage>
</organism>
<dbReference type="InterPro" id="IPR052809">
    <property type="entry name" value="Actin_polarity_regulatory"/>
</dbReference>
<evidence type="ECO:0000313" key="4">
    <source>
        <dbReference type="Proteomes" id="UP000242525"/>
    </source>
</evidence>
<dbReference type="Proteomes" id="UP000242525">
    <property type="component" value="Unassembled WGS sequence"/>
</dbReference>
<reference evidence="3" key="1">
    <citation type="submission" date="2014-03" db="EMBL/GenBank/DDBJ databases">
        <authorList>
            <person name="Casaregola S."/>
        </authorList>
    </citation>
    <scope>NUCLEOTIDE SEQUENCE [LARGE SCALE GENOMIC DNA]</scope>
    <source>
        <strain evidence="3">CLIB 918</strain>
    </source>
</reference>
<dbReference type="GO" id="GO:0051666">
    <property type="term" value="P:actin cortical patch localization"/>
    <property type="evidence" value="ECO:0007669"/>
    <property type="project" value="TreeGrafter"/>
</dbReference>
<dbReference type="Pfam" id="PF07792">
    <property type="entry name" value="Afi1"/>
    <property type="match status" value="1"/>
</dbReference>
<feature type="domain" description="UDENN" evidence="2">
    <location>
        <begin position="13"/>
        <end position="542"/>
    </location>
</feature>
<dbReference type="OrthoDB" id="66409at2759"/>
<name>A0A0J9X840_GEOCN</name>
<keyword evidence="4" id="KW-1185">Reference proteome</keyword>
<comment type="caution">
    <text evidence="3">The sequence shown here is derived from an EMBL/GenBank/DDBJ whole genome shotgun (WGS) entry which is preliminary data.</text>
</comment>
<feature type="compositionally biased region" description="Low complexity" evidence="1">
    <location>
        <begin position="236"/>
        <end position="253"/>
    </location>
</feature>